<dbReference type="Proteomes" id="UP001187531">
    <property type="component" value="Unassembled WGS sequence"/>
</dbReference>
<dbReference type="AlphaFoldDB" id="A0AA88I1Q5"/>
<feature type="compositionally biased region" description="Basic and acidic residues" evidence="1">
    <location>
        <begin position="127"/>
        <end position="136"/>
    </location>
</feature>
<gene>
    <name evidence="2" type="ORF">QYM36_005728</name>
</gene>
<organism evidence="2 3">
    <name type="scientific">Artemia franciscana</name>
    <name type="common">Brine shrimp</name>
    <name type="synonym">Artemia sanfranciscana</name>
    <dbReference type="NCBI Taxonomy" id="6661"/>
    <lineage>
        <taxon>Eukaryota</taxon>
        <taxon>Metazoa</taxon>
        <taxon>Ecdysozoa</taxon>
        <taxon>Arthropoda</taxon>
        <taxon>Crustacea</taxon>
        <taxon>Branchiopoda</taxon>
        <taxon>Anostraca</taxon>
        <taxon>Artemiidae</taxon>
        <taxon>Artemia</taxon>
    </lineage>
</organism>
<evidence type="ECO:0000313" key="2">
    <source>
        <dbReference type="EMBL" id="KAK2718494.1"/>
    </source>
</evidence>
<evidence type="ECO:0000313" key="3">
    <source>
        <dbReference type="Proteomes" id="UP001187531"/>
    </source>
</evidence>
<feature type="compositionally biased region" description="Basic residues" evidence="1">
    <location>
        <begin position="101"/>
        <end position="116"/>
    </location>
</feature>
<keyword evidence="3" id="KW-1185">Reference proteome</keyword>
<proteinExistence type="predicted"/>
<feature type="compositionally biased region" description="Basic residues" evidence="1">
    <location>
        <begin position="163"/>
        <end position="178"/>
    </location>
</feature>
<comment type="caution">
    <text evidence="2">The sequence shown here is derived from an EMBL/GenBank/DDBJ whole genome shotgun (WGS) entry which is preliminary data.</text>
</comment>
<accession>A0AA88I1Q5</accession>
<sequence>MNNMNALAGFSQLGSSPNQFALTPQFPSSSTQLLLPSTFMKRNCQLLSQSKEEGPAASTRIQRDIVIAELDHFAPQFALDAGFFDDRRRRRRETKNISKDKNHHSRSRKGDSRKKRDLIFPDTPQTMKRDSRDNQKQRKNTNPPADGMWWHRRGAKNTSSTSRNHHMRGRGKNSKNKRGAVLSDTLYTTTGDSKDDQNNQIRNSDKLVDDCETTASDLIAELYHQASLHHISSAQVNLAADTKQTEANKNKEVDKQWAALARPVLDHEGLDAATSLIFSALETQACARRKLCEVGRLIKNDKIRTKLGSFMKLIAHKSFHPFLGVFRVARKCEDIFCPTWK</sequence>
<protein>
    <submittedName>
        <fullName evidence="2">Uncharacterized protein</fullName>
    </submittedName>
</protein>
<name>A0AA88I1Q5_ARTSF</name>
<dbReference type="EMBL" id="JAVRJZ010000009">
    <property type="protein sequence ID" value="KAK2718494.1"/>
    <property type="molecule type" value="Genomic_DNA"/>
</dbReference>
<reference evidence="2" key="1">
    <citation type="submission" date="2023-07" db="EMBL/GenBank/DDBJ databases">
        <title>Chromosome-level genome assembly of Artemia franciscana.</title>
        <authorList>
            <person name="Jo E."/>
        </authorList>
    </citation>
    <scope>NUCLEOTIDE SEQUENCE</scope>
    <source>
        <tissue evidence="2">Whole body</tissue>
    </source>
</reference>
<evidence type="ECO:0000256" key="1">
    <source>
        <dbReference type="SAM" id="MobiDB-lite"/>
    </source>
</evidence>
<feature type="region of interest" description="Disordered" evidence="1">
    <location>
        <begin position="92"/>
        <end position="182"/>
    </location>
</feature>